<comment type="caution">
    <text evidence="1">The sequence shown here is derived from an EMBL/GenBank/DDBJ whole genome shotgun (WGS) entry which is preliminary data.</text>
</comment>
<evidence type="ECO:0000313" key="1">
    <source>
        <dbReference type="EMBL" id="MDB8685850.1"/>
    </source>
</evidence>
<sequence length="298" mass="35297">MYIGKRGDKKSVMNHFYYTMKIYIGSYPSEIIGREMLEIADEISSILGCTYEKLGYSLLHPDYDYKQIGKSFRNGKKGRTKFINLQIPMLYYGEETDSSPTIEFECHMKNKDIFPYFSIELDYTFHSDYLIAEVNVRRDLLKTELSLKEFEKILMVFENRKYRVNSAFVHCYGGNHRRFLMSGIYNGLNTIEDVRIANHIGNYRNHWKNKMVGVFYMNCVRKEGMPDSVFHAICKIVGKKNAIQENNLVLFKLPQCPMLYRMNRYFPTYSRWIVKHILQKEKICEKDMTWIAAILDLI</sequence>
<accession>A0AAW6D988</accession>
<evidence type="ECO:0000313" key="2">
    <source>
        <dbReference type="Proteomes" id="UP001212160"/>
    </source>
</evidence>
<dbReference type="RefSeq" id="WP_226970904.1">
    <property type="nucleotide sequence ID" value="NZ_CAXUME010000011.1"/>
</dbReference>
<protein>
    <submittedName>
        <fullName evidence="1">Uncharacterized protein</fullName>
    </submittedName>
</protein>
<name>A0AAW6D988_MEDGN</name>
<gene>
    <name evidence="1" type="ORF">PNW85_04045</name>
</gene>
<proteinExistence type="predicted"/>
<organism evidence="1 2">
    <name type="scientific">Mediterraneibacter gnavus</name>
    <name type="common">Ruminococcus gnavus</name>
    <dbReference type="NCBI Taxonomy" id="33038"/>
    <lineage>
        <taxon>Bacteria</taxon>
        <taxon>Bacillati</taxon>
        <taxon>Bacillota</taxon>
        <taxon>Clostridia</taxon>
        <taxon>Lachnospirales</taxon>
        <taxon>Lachnospiraceae</taxon>
        <taxon>Mediterraneibacter</taxon>
    </lineage>
</organism>
<reference evidence="1" key="1">
    <citation type="submission" date="2023-01" db="EMBL/GenBank/DDBJ databases">
        <title>Human gut microbiome strain richness.</title>
        <authorList>
            <person name="Chen-Liaw A."/>
        </authorList>
    </citation>
    <scope>NUCLEOTIDE SEQUENCE</scope>
    <source>
        <strain evidence="1">RTP21484st1_H11_RTP21484_190118</strain>
    </source>
</reference>
<dbReference type="EMBL" id="JAQMLA010000008">
    <property type="protein sequence ID" value="MDB8685850.1"/>
    <property type="molecule type" value="Genomic_DNA"/>
</dbReference>
<dbReference type="AlphaFoldDB" id="A0AAW6D988"/>
<dbReference type="Proteomes" id="UP001212160">
    <property type="component" value="Unassembled WGS sequence"/>
</dbReference>